<evidence type="ECO:0000313" key="2">
    <source>
        <dbReference type="Proteomes" id="UP000019423"/>
    </source>
</evidence>
<accession>W8EU96</accession>
<dbReference type="AlphaFoldDB" id="W8EU96"/>
<dbReference type="Proteomes" id="UP000019423">
    <property type="component" value="Plasmid pHsw1"/>
</dbReference>
<proteinExistence type="predicted"/>
<organism evidence="1 2">
    <name type="scientific">Hymenobacter swuensis DY53</name>
    <dbReference type="NCBI Taxonomy" id="1227739"/>
    <lineage>
        <taxon>Bacteria</taxon>
        <taxon>Pseudomonadati</taxon>
        <taxon>Bacteroidota</taxon>
        <taxon>Cytophagia</taxon>
        <taxon>Cytophagales</taxon>
        <taxon>Hymenobacteraceae</taxon>
        <taxon>Hymenobacter</taxon>
    </lineage>
</organism>
<reference evidence="1 2" key="1">
    <citation type="submission" date="2014-01" db="EMBL/GenBank/DDBJ databases">
        <title>Complete sequence of plasmid1 of ionizing-radiation resistance bacterium Hymenobacter swuensis DY53.</title>
        <authorList>
            <person name="Jung J.-H."/>
            <person name="Jeong S.-W."/>
            <person name="Joe M.-H."/>
            <person name="Cho y.-j."/>
            <person name="Kim M.-K."/>
            <person name="Lim S.-Y."/>
        </authorList>
    </citation>
    <scope>NUCLEOTIDE SEQUENCE [LARGE SCALE GENOMIC DNA]</scope>
    <source>
        <strain evidence="1 2">DY53</strain>
        <plasmid evidence="1 2">pHsw1</plasmid>
    </source>
</reference>
<sequence>MVGGRDFANGKSLVQDALIHFLKEHQGILRLPSLSPKLGQNYRAALGLT</sequence>
<gene>
    <name evidence="1" type="ORF">Hsw_PA0009</name>
</gene>
<protein>
    <submittedName>
        <fullName evidence="1">Uncharacterized protein</fullName>
    </submittedName>
</protein>
<keyword evidence="2" id="KW-1185">Reference proteome</keyword>
<dbReference type="EMBL" id="CP007144">
    <property type="protein sequence ID" value="AHJ95342.1"/>
    <property type="molecule type" value="Genomic_DNA"/>
</dbReference>
<evidence type="ECO:0000313" key="1">
    <source>
        <dbReference type="EMBL" id="AHJ95342.1"/>
    </source>
</evidence>
<name>W8EU96_9BACT</name>
<dbReference type="KEGG" id="hsw:Hsw_PA0009"/>
<geneLocation type="plasmid" evidence="1 2">
    <name>pHsw1</name>
</geneLocation>
<keyword evidence="1" id="KW-0614">Plasmid</keyword>
<dbReference type="HOGENOM" id="CLU_3136562_0_0_10"/>